<evidence type="ECO:0000313" key="3">
    <source>
        <dbReference type="EMBL" id="MXR42502.1"/>
    </source>
</evidence>
<dbReference type="EMBL" id="WUUS01000009">
    <property type="protein sequence ID" value="MXR42502.1"/>
    <property type="molecule type" value="Genomic_DNA"/>
</dbReference>
<accession>A0A6B0T1J4</accession>
<organism evidence="3 4">
    <name type="scientific">Halobaculum saliterrae</name>
    <dbReference type="NCBI Taxonomy" id="2073113"/>
    <lineage>
        <taxon>Archaea</taxon>
        <taxon>Methanobacteriati</taxon>
        <taxon>Methanobacteriota</taxon>
        <taxon>Stenosarchaea group</taxon>
        <taxon>Halobacteria</taxon>
        <taxon>Halobacteriales</taxon>
        <taxon>Haloferacaceae</taxon>
        <taxon>Halobaculum</taxon>
    </lineage>
</organism>
<reference evidence="3 4" key="1">
    <citation type="submission" date="2019-12" db="EMBL/GenBank/DDBJ databases">
        <title>Isolation and characterization of three novel carbon monoxide-oxidizing members of Halobacteria from salione crusts and soils.</title>
        <authorList>
            <person name="Myers M.R."/>
            <person name="King G.M."/>
        </authorList>
    </citation>
    <scope>NUCLEOTIDE SEQUENCE [LARGE SCALE GENOMIC DNA]</scope>
    <source>
        <strain evidence="3 4">WSA2</strain>
    </source>
</reference>
<keyword evidence="1" id="KW-1133">Transmembrane helix</keyword>
<keyword evidence="1" id="KW-0472">Membrane</keyword>
<keyword evidence="4" id="KW-1185">Reference proteome</keyword>
<dbReference type="Pfam" id="PF26267">
    <property type="entry name" value="DUF8070"/>
    <property type="match status" value="1"/>
</dbReference>
<dbReference type="AlphaFoldDB" id="A0A6B0T1J4"/>
<dbReference type="Proteomes" id="UP000437065">
    <property type="component" value="Unassembled WGS sequence"/>
</dbReference>
<feature type="domain" description="DUF8070" evidence="2">
    <location>
        <begin position="1"/>
        <end position="107"/>
    </location>
</feature>
<dbReference type="InterPro" id="IPR006311">
    <property type="entry name" value="TAT_signal"/>
</dbReference>
<dbReference type="InterPro" id="IPR058383">
    <property type="entry name" value="DUF8070"/>
</dbReference>
<feature type="transmembrane region" description="Helical" evidence="1">
    <location>
        <begin position="90"/>
        <end position="111"/>
    </location>
</feature>
<dbReference type="OrthoDB" id="248571at2157"/>
<name>A0A6B0T1J4_9EURY</name>
<evidence type="ECO:0000313" key="4">
    <source>
        <dbReference type="Proteomes" id="UP000437065"/>
    </source>
</evidence>
<evidence type="ECO:0000259" key="2">
    <source>
        <dbReference type="Pfam" id="PF26267"/>
    </source>
</evidence>
<dbReference type="PROSITE" id="PS51318">
    <property type="entry name" value="TAT"/>
    <property type="match status" value="1"/>
</dbReference>
<gene>
    <name evidence="3" type="ORF">GRX01_14290</name>
</gene>
<feature type="transmembrane region" description="Helical" evidence="1">
    <location>
        <begin position="15"/>
        <end position="48"/>
    </location>
</feature>
<sequence length="112" mass="11264">MDWALLRRGLLRYSLLAAGGTVAVLVALAGTAAAVVTFIAGLATLLWAAGGGGNVRTTTAISNADSMGVAGSISDAADNAPESLPSDVRLFFYGIGLLVWSPVAIAVTVFVV</sequence>
<proteinExistence type="predicted"/>
<dbReference type="RefSeq" id="WP_159668874.1">
    <property type="nucleotide sequence ID" value="NZ_WUUS01000009.1"/>
</dbReference>
<protein>
    <recommendedName>
        <fullName evidence="2">DUF8070 domain-containing protein</fullName>
    </recommendedName>
</protein>
<keyword evidence="1" id="KW-0812">Transmembrane</keyword>
<comment type="caution">
    <text evidence="3">The sequence shown here is derived from an EMBL/GenBank/DDBJ whole genome shotgun (WGS) entry which is preliminary data.</text>
</comment>
<evidence type="ECO:0000256" key="1">
    <source>
        <dbReference type="SAM" id="Phobius"/>
    </source>
</evidence>